<dbReference type="InterPro" id="IPR050923">
    <property type="entry name" value="Cell_Proc_Reg/RNA_Proc"/>
</dbReference>
<dbReference type="PANTHER" id="PTHR23308">
    <property type="entry name" value="NUCLEAR INHIBITOR OF PROTEIN PHOSPHATASE-1"/>
    <property type="match status" value="1"/>
</dbReference>
<name>A0A7T4JVA9_9CORY</name>
<dbReference type="Pfam" id="PF12401">
    <property type="entry name" value="FhaA_N"/>
    <property type="match status" value="1"/>
</dbReference>
<dbReference type="CDD" id="cd22668">
    <property type="entry name" value="FHA_FhaA-like"/>
    <property type="match status" value="1"/>
</dbReference>
<evidence type="ECO:0000313" key="3">
    <source>
        <dbReference type="EMBL" id="QQB46728.1"/>
    </source>
</evidence>
<dbReference type="InterPro" id="IPR000253">
    <property type="entry name" value="FHA_dom"/>
</dbReference>
<organism evidence="3 5">
    <name type="scientific">Corynebacterium glucuronolyticum</name>
    <dbReference type="NCBI Taxonomy" id="39791"/>
    <lineage>
        <taxon>Bacteria</taxon>
        <taxon>Bacillati</taxon>
        <taxon>Actinomycetota</taxon>
        <taxon>Actinomycetes</taxon>
        <taxon>Mycobacteriales</taxon>
        <taxon>Corynebacteriaceae</taxon>
        <taxon>Corynebacterium</taxon>
    </lineage>
</organism>
<gene>
    <name evidence="3" type="ORF">I6I10_01950</name>
    <name evidence="4" type="ORF">I6J21_00950</name>
</gene>
<dbReference type="Proteomes" id="UP000617681">
    <property type="component" value="Chromosome"/>
</dbReference>
<protein>
    <submittedName>
        <fullName evidence="3">DUF3662 and FHA domain-containing protein</fullName>
    </submittedName>
</protein>
<sequence>MSFLGRIAKLDSAMQRGLDNGMALVFGGRVVPAEIEELLKQEASDNAVRTYDGELECPNLFTLSVSEKDFNNLADNHDDLPATLAGQLQRFFRNSGWATQGPVCVQVKSDKDLHTGQLKVASSATNQEYRSGFAGQKPRVNLLLQDGSSRTYSVHEGSNIIGRSADADLQLPDTGVSRNHAEITWDGYDAVLVDMESTNGTVVNNQPIENWMLADGDVIQVGHSLIEVRITGA</sequence>
<dbReference type="InterPro" id="IPR008984">
    <property type="entry name" value="SMAD_FHA_dom_sf"/>
</dbReference>
<dbReference type="RefSeq" id="WP_005391259.1">
    <property type="nucleotide sequence ID" value="NZ_CP066007.1"/>
</dbReference>
<dbReference type="EMBL" id="CP069534">
    <property type="protein sequence ID" value="QRP70779.1"/>
    <property type="molecule type" value="Genomic_DNA"/>
</dbReference>
<accession>A0A7T4JVA9</accession>
<reference evidence="3 5" key="1">
    <citation type="submission" date="2020-12" db="EMBL/GenBank/DDBJ databases">
        <title>FDA dAtabase for Regulatory Grade micrObial Sequences (FDA-ARGOS): Supporting development and validation of Infectious Disease Dx tests.</title>
        <authorList>
            <person name="Sproer C."/>
            <person name="Gronow S."/>
            <person name="Severitt S."/>
            <person name="Schroder I."/>
            <person name="Tallon L."/>
            <person name="Sadzewicz L."/>
            <person name="Zhao X."/>
            <person name="Boylan J."/>
            <person name="Ott S."/>
            <person name="Bowen H."/>
            <person name="Vavikolanu K."/>
            <person name="Mehta A."/>
            <person name="Aluvathingal J."/>
            <person name="Nadendla S."/>
            <person name="Lowell S."/>
            <person name="Myers T."/>
            <person name="Yan Y."/>
            <person name="Sichtig H."/>
        </authorList>
    </citation>
    <scope>NUCLEOTIDE SEQUENCE [LARGE SCALE GENOMIC DNA]</scope>
    <source>
        <strain evidence="3 5">FDAARGOS_1053</strain>
        <strain evidence="4">FDAARGOS_1191</strain>
    </source>
</reference>
<dbReference type="Proteomes" id="UP000596145">
    <property type="component" value="Chromosome"/>
</dbReference>
<dbReference type="InterPro" id="IPR042287">
    <property type="entry name" value="FhaA_N_sf"/>
</dbReference>
<dbReference type="AlphaFoldDB" id="A0A7T4JVA9"/>
<evidence type="ECO:0000313" key="5">
    <source>
        <dbReference type="Proteomes" id="UP000596145"/>
    </source>
</evidence>
<dbReference type="PROSITE" id="PS50006">
    <property type="entry name" value="FHA_DOMAIN"/>
    <property type="match status" value="1"/>
</dbReference>
<keyword evidence="1" id="KW-0597">Phosphoprotein</keyword>
<proteinExistence type="predicted"/>
<dbReference type="Pfam" id="PF00498">
    <property type="entry name" value="FHA"/>
    <property type="match status" value="1"/>
</dbReference>
<dbReference type="GeneID" id="92758926"/>
<dbReference type="Gene3D" id="2.60.200.20">
    <property type="match status" value="1"/>
</dbReference>
<evidence type="ECO:0000259" key="2">
    <source>
        <dbReference type="PROSITE" id="PS50006"/>
    </source>
</evidence>
<dbReference type="InterPro" id="IPR022128">
    <property type="entry name" value="FhaA_N"/>
</dbReference>
<feature type="domain" description="FHA" evidence="2">
    <location>
        <begin position="159"/>
        <end position="208"/>
    </location>
</feature>
<dbReference type="Gene3D" id="3.30.2320.60">
    <property type="entry name" value="FhaA, phosphopeptide-binding domain (DUF3662)"/>
    <property type="match status" value="1"/>
</dbReference>
<evidence type="ECO:0000313" key="4">
    <source>
        <dbReference type="EMBL" id="QRP70779.1"/>
    </source>
</evidence>
<dbReference type="EMBL" id="CP066007">
    <property type="protein sequence ID" value="QQB46728.1"/>
    <property type="molecule type" value="Genomic_DNA"/>
</dbReference>
<evidence type="ECO:0000256" key="1">
    <source>
        <dbReference type="ARBA" id="ARBA00022553"/>
    </source>
</evidence>
<dbReference type="SMART" id="SM00240">
    <property type="entry name" value="FHA"/>
    <property type="match status" value="1"/>
</dbReference>
<dbReference type="SUPFAM" id="SSF49879">
    <property type="entry name" value="SMAD/FHA domain"/>
    <property type="match status" value="1"/>
</dbReference>
<dbReference type="OrthoDB" id="151099at2"/>